<reference evidence="3 4" key="1">
    <citation type="submission" date="2019-11" db="EMBL/GenBank/DDBJ databases">
        <title>Isolation of a new High Light Tolerant Cyanobacteria.</title>
        <authorList>
            <person name="Dobson Z."/>
            <person name="Vaughn N."/>
            <person name="Vaughn M."/>
            <person name="Fromme P."/>
            <person name="Mazor Y."/>
        </authorList>
    </citation>
    <scope>NUCLEOTIDE SEQUENCE [LARGE SCALE GENOMIC DNA]</scope>
    <source>
        <strain evidence="3 4">0216</strain>
    </source>
</reference>
<evidence type="ECO:0000313" key="3">
    <source>
        <dbReference type="EMBL" id="MTF40709.1"/>
    </source>
</evidence>
<name>A0A844H0Z0_9CHRO</name>
<dbReference type="Proteomes" id="UP000437131">
    <property type="component" value="Unassembled WGS sequence"/>
</dbReference>
<dbReference type="NCBIfam" id="TIGR03798">
    <property type="entry name" value="leader_Nif11"/>
    <property type="match status" value="1"/>
</dbReference>
<dbReference type="InterPro" id="IPR022516">
    <property type="entry name" value="CHP03798_Ocin"/>
</dbReference>
<gene>
    <name evidence="3" type="ORF">GGC33_17520</name>
</gene>
<feature type="transmembrane region" description="Helical" evidence="1">
    <location>
        <begin position="86"/>
        <end position="107"/>
    </location>
</feature>
<evidence type="ECO:0000259" key="2">
    <source>
        <dbReference type="Pfam" id="PF07862"/>
    </source>
</evidence>
<evidence type="ECO:0000313" key="4">
    <source>
        <dbReference type="Proteomes" id="UP000437131"/>
    </source>
</evidence>
<dbReference type="InterPro" id="IPR012903">
    <property type="entry name" value="Nif11"/>
</dbReference>
<keyword evidence="1" id="KW-0812">Transmembrane</keyword>
<keyword evidence="1" id="KW-1133">Transmembrane helix</keyword>
<dbReference type="RefSeq" id="WP_155084761.1">
    <property type="nucleotide sequence ID" value="NZ_WMIA01000044.1"/>
</dbReference>
<evidence type="ECO:0000256" key="1">
    <source>
        <dbReference type="SAM" id="Phobius"/>
    </source>
</evidence>
<proteinExistence type="predicted"/>
<protein>
    <submittedName>
        <fullName evidence="3">Nif11-like leader peptide family natural product</fullName>
    </submittedName>
</protein>
<dbReference type="EMBL" id="WMIA01000044">
    <property type="protein sequence ID" value="MTF40709.1"/>
    <property type="molecule type" value="Genomic_DNA"/>
</dbReference>
<accession>A0A844H0Z0</accession>
<dbReference type="Pfam" id="PF07862">
    <property type="entry name" value="Nif11"/>
    <property type="match status" value="1"/>
</dbReference>
<organism evidence="3 4">
    <name type="scientific">Cyanobacterium aponinum 0216</name>
    <dbReference type="NCBI Taxonomy" id="2676140"/>
    <lineage>
        <taxon>Bacteria</taxon>
        <taxon>Bacillati</taxon>
        <taxon>Cyanobacteriota</taxon>
        <taxon>Cyanophyceae</taxon>
        <taxon>Oscillatoriophycideae</taxon>
        <taxon>Chroococcales</taxon>
        <taxon>Geminocystaceae</taxon>
        <taxon>Cyanobacterium</taxon>
    </lineage>
</organism>
<comment type="caution">
    <text evidence="3">The sequence shown here is derived from an EMBL/GenBank/DDBJ whole genome shotgun (WGS) entry which is preliminary data.</text>
</comment>
<feature type="domain" description="Nif11" evidence="2">
    <location>
        <begin position="1"/>
        <end position="53"/>
    </location>
</feature>
<sequence length="112" mass="12176">MSQEAAIQFLEAVPENEELQQKLVAILESSENDREDAAQLANEYGYDITPDELWAEIQKRQQEVKARQNAGELTDEELEAVAGGEMIVATIAATVALTVSVGGSIAISQAKW</sequence>
<dbReference type="AlphaFoldDB" id="A0A844H0Z0"/>
<keyword evidence="1" id="KW-0472">Membrane</keyword>